<comment type="catalytic activity">
    <reaction evidence="8">
        <text>L-seryl-[protein] + ATP = O-phospho-L-seryl-[protein] + ADP + H(+)</text>
        <dbReference type="Rhea" id="RHEA:17989"/>
        <dbReference type="Rhea" id="RHEA-COMP:9863"/>
        <dbReference type="Rhea" id="RHEA-COMP:11604"/>
        <dbReference type="ChEBI" id="CHEBI:15378"/>
        <dbReference type="ChEBI" id="CHEBI:29999"/>
        <dbReference type="ChEBI" id="CHEBI:30616"/>
        <dbReference type="ChEBI" id="CHEBI:83421"/>
        <dbReference type="ChEBI" id="CHEBI:456216"/>
        <dbReference type="EC" id="2.7.11.1"/>
    </reaction>
</comment>
<dbReference type="GO" id="GO:0035556">
    <property type="term" value="P:intracellular signal transduction"/>
    <property type="evidence" value="ECO:0007669"/>
    <property type="project" value="TreeGrafter"/>
</dbReference>
<proteinExistence type="predicted"/>
<dbReference type="AlphaFoldDB" id="A0AAN7W6R7"/>
<feature type="region of interest" description="Disordered" evidence="9">
    <location>
        <begin position="335"/>
        <end position="359"/>
    </location>
</feature>
<feature type="region of interest" description="Disordered" evidence="9">
    <location>
        <begin position="603"/>
        <end position="676"/>
    </location>
</feature>
<evidence type="ECO:0000256" key="6">
    <source>
        <dbReference type="ARBA" id="ARBA00022840"/>
    </source>
</evidence>
<keyword evidence="2" id="KW-0723">Serine/threonine-protein kinase</keyword>
<evidence type="ECO:0000256" key="4">
    <source>
        <dbReference type="ARBA" id="ARBA00022741"/>
    </source>
</evidence>
<feature type="compositionally biased region" description="Low complexity" evidence="9">
    <location>
        <begin position="302"/>
        <end position="314"/>
    </location>
</feature>
<sequence length="1024" mass="115565">MNSDSSSFEDISSSCGKKFIALEVSDHSDFDDSYNNINNNTNTNSIYKSQQSTKTILSNSNKNINHTTSISTIPHDSEDLPKIDKNLLRNDIPPFVLLRRPASRNKIKNRDKTKRYSMFISTDTHNNLSTSTDNNINNSILTLNNNIIAGTTSTTTTTTTATATTTTTSSRTTNDTSKSEEKRRWSFISNHSSNSKKRWSTLSSFTLDSASSNNSHKNHSHNSPSTSNKRQSSYSLNKRFSTASNISVATTTTSTNNTDVISFHNKNTSIDNISIHTQDKSISSMKRSSTGSSLRQFLNSFVPSSSSSSNHNNNTIDPNYNKENKFPDKNNFFKNRSHTNTATSTSTISNNPMDNRNPLQRINLNDQYSNTANNNGIPHNSSLSNRHYINSSSTYNLNDDTNRLNHSMENLSIKSKRSSISSLSSQSSLSKWKFWKKNSNSYNYSTNYNHNYSTSTSSHKRQNSNFETNHSLKNSTSSYSLNISSFSTTNNNSNNNNNNIYSNKNLPHSNSTRTLHNYLNERPLSIYSHDTNKLRNKSNLSDFHKSFYKNSNGSITNSIHNVADLENEPSIYSNIDHNNSNHNISSLKKKSSTLNLTISGLKHRTSQHSLKHKTSHSSLQKFKTRRKSTNDDGSSFLTSTSSINSGHSSHNGDNSSNGVGVYGSTSNPRISLPIPNQVSRDKIRTKLRNSTSLLSLNSNVPVDKRTYDETILNQLLQLCTVKYVIDSTDLDSEGNKNLETLSSNHSVQLSNNVWRSRSTIDPNQTIICKKFVLSNDDDDIILKELQMLSLCKTTPGLPQLLQTYIVGNAPSPAQTTSTTNMEFSTNEDVKTLYMFLKDHGDPIIEVAMTSWSQCLKIFWQCVNILYVAETKFEFEHRNLTLNHILIDKNGTVTLCDLSMSRANYGDNTVLFTRLDHPIFFRSGQDFLFDTYHSMRSIFIQQGEQWSKFEARTNILWLRYVAKSLFTKNKDNKSVGPEREQLVNIISLLDHYSSFNGNGNKRGSFIFNKRRDYDIKSSGDLLRYK</sequence>
<feature type="compositionally biased region" description="Low complexity" evidence="9">
    <location>
        <begin position="488"/>
        <end position="506"/>
    </location>
</feature>
<dbReference type="GO" id="GO:0072354">
    <property type="term" value="F:histone H3T3 kinase activity"/>
    <property type="evidence" value="ECO:0007669"/>
    <property type="project" value="TreeGrafter"/>
</dbReference>
<feature type="compositionally biased region" description="Low complexity" evidence="9">
    <location>
        <begin position="209"/>
        <end position="228"/>
    </location>
</feature>
<dbReference type="InterPro" id="IPR011009">
    <property type="entry name" value="Kinase-like_dom_sf"/>
</dbReference>
<organism evidence="11 12">
    <name type="scientific">Arxiozyma heterogenica</name>
    <dbReference type="NCBI Taxonomy" id="278026"/>
    <lineage>
        <taxon>Eukaryota</taxon>
        <taxon>Fungi</taxon>
        <taxon>Dikarya</taxon>
        <taxon>Ascomycota</taxon>
        <taxon>Saccharomycotina</taxon>
        <taxon>Saccharomycetes</taxon>
        <taxon>Saccharomycetales</taxon>
        <taxon>Saccharomycetaceae</taxon>
        <taxon>Arxiozyma</taxon>
    </lineage>
</organism>
<dbReference type="GO" id="GO:0005634">
    <property type="term" value="C:nucleus"/>
    <property type="evidence" value="ECO:0007669"/>
    <property type="project" value="TreeGrafter"/>
</dbReference>
<dbReference type="InterPro" id="IPR024604">
    <property type="entry name" value="GSG2_C"/>
</dbReference>
<dbReference type="GO" id="GO:0000278">
    <property type="term" value="P:mitotic cell cycle"/>
    <property type="evidence" value="ECO:0007669"/>
    <property type="project" value="TreeGrafter"/>
</dbReference>
<keyword evidence="4" id="KW-0547">Nucleotide-binding</keyword>
<feature type="compositionally biased region" description="Basic residues" evidence="9">
    <location>
        <begin position="603"/>
        <end position="615"/>
    </location>
</feature>
<dbReference type="PANTHER" id="PTHR24419">
    <property type="entry name" value="INTERLEUKIN-1 RECEPTOR-ASSOCIATED KINASE"/>
    <property type="match status" value="1"/>
</dbReference>
<dbReference type="SMART" id="SM01331">
    <property type="entry name" value="DUF3635"/>
    <property type="match status" value="1"/>
</dbReference>
<feature type="region of interest" description="Disordered" evidence="9">
    <location>
        <begin position="453"/>
        <end position="472"/>
    </location>
</feature>
<feature type="compositionally biased region" description="Low complexity" evidence="9">
    <location>
        <begin position="634"/>
        <end position="667"/>
    </location>
</feature>
<evidence type="ECO:0000259" key="10">
    <source>
        <dbReference type="SMART" id="SM01331"/>
    </source>
</evidence>
<accession>A0AAN7W6R7</accession>
<name>A0AAN7W6R7_9SACH</name>
<dbReference type="EC" id="2.7.11.1" evidence="1"/>
<evidence type="ECO:0000256" key="9">
    <source>
        <dbReference type="SAM" id="MobiDB-lite"/>
    </source>
</evidence>
<comment type="catalytic activity">
    <reaction evidence="7">
        <text>L-threonyl-[protein] + ATP = O-phospho-L-threonyl-[protein] + ADP + H(+)</text>
        <dbReference type="Rhea" id="RHEA:46608"/>
        <dbReference type="Rhea" id="RHEA-COMP:11060"/>
        <dbReference type="Rhea" id="RHEA-COMP:11605"/>
        <dbReference type="ChEBI" id="CHEBI:15378"/>
        <dbReference type="ChEBI" id="CHEBI:30013"/>
        <dbReference type="ChEBI" id="CHEBI:30616"/>
        <dbReference type="ChEBI" id="CHEBI:61977"/>
        <dbReference type="ChEBI" id="CHEBI:456216"/>
        <dbReference type="EC" id="2.7.11.1"/>
    </reaction>
</comment>
<comment type="caution">
    <text evidence="11">The sequence shown here is derived from an EMBL/GenBank/DDBJ whole genome shotgun (WGS) entry which is preliminary data.</text>
</comment>
<feature type="region of interest" description="Disordered" evidence="9">
    <location>
        <begin position="302"/>
        <end position="323"/>
    </location>
</feature>
<evidence type="ECO:0000256" key="5">
    <source>
        <dbReference type="ARBA" id="ARBA00022777"/>
    </source>
</evidence>
<feature type="region of interest" description="Disordered" evidence="9">
    <location>
        <begin position="208"/>
        <end position="235"/>
    </location>
</feature>
<dbReference type="PANTHER" id="PTHR24419:SF18">
    <property type="entry name" value="SERINE_THREONINE-PROTEIN KINASE HASPIN"/>
    <property type="match status" value="1"/>
</dbReference>
<keyword evidence="6" id="KW-0067">ATP-binding</keyword>
<keyword evidence="5" id="KW-0418">Kinase</keyword>
<feature type="region of interest" description="Disordered" evidence="9">
    <location>
        <begin position="488"/>
        <end position="513"/>
    </location>
</feature>
<feature type="compositionally biased region" description="Polar residues" evidence="9">
    <location>
        <begin position="463"/>
        <end position="472"/>
    </location>
</feature>
<feature type="domain" description="Serine/threonine-protein kinase haspin C-terminal" evidence="10">
    <location>
        <begin position="917"/>
        <end position="1006"/>
    </location>
</feature>
<feature type="compositionally biased region" description="Low complexity" evidence="9">
    <location>
        <begin position="335"/>
        <end position="351"/>
    </location>
</feature>
<evidence type="ECO:0000256" key="7">
    <source>
        <dbReference type="ARBA" id="ARBA00047899"/>
    </source>
</evidence>
<evidence type="ECO:0000256" key="3">
    <source>
        <dbReference type="ARBA" id="ARBA00022679"/>
    </source>
</evidence>
<feature type="region of interest" description="Disordered" evidence="9">
    <location>
        <begin position="156"/>
        <end position="190"/>
    </location>
</feature>
<reference evidence="12" key="1">
    <citation type="submission" date="2023-07" db="EMBL/GenBank/DDBJ databases">
        <title>A draft genome of Kazachstania heterogenica Y-27499.</title>
        <authorList>
            <person name="Donic C."/>
            <person name="Kralova J.S."/>
            <person name="Fidel L."/>
            <person name="Ben-Dor S."/>
            <person name="Jung S."/>
        </authorList>
    </citation>
    <scope>NUCLEOTIDE SEQUENCE [LARGE SCALE GENOMIC DNA]</scope>
    <source>
        <strain evidence="12">Y27499</strain>
    </source>
</reference>
<feature type="compositionally biased region" description="Low complexity" evidence="9">
    <location>
        <begin position="156"/>
        <end position="173"/>
    </location>
</feature>
<dbReference type="EMBL" id="JAWIZZ010000002">
    <property type="protein sequence ID" value="KAK5782464.1"/>
    <property type="molecule type" value="Genomic_DNA"/>
</dbReference>
<dbReference type="GO" id="GO:0005524">
    <property type="term" value="F:ATP binding"/>
    <property type="evidence" value="ECO:0007669"/>
    <property type="project" value="UniProtKB-KW"/>
</dbReference>
<keyword evidence="12" id="KW-1185">Reference proteome</keyword>
<gene>
    <name evidence="11" type="ORF">RI543_000017</name>
</gene>
<evidence type="ECO:0000313" key="12">
    <source>
        <dbReference type="Proteomes" id="UP001306508"/>
    </source>
</evidence>
<dbReference type="Gene3D" id="1.10.510.10">
    <property type="entry name" value="Transferase(Phosphotransferase) domain 1"/>
    <property type="match status" value="1"/>
</dbReference>
<evidence type="ECO:0000256" key="2">
    <source>
        <dbReference type="ARBA" id="ARBA00022527"/>
    </source>
</evidence>
<dbReference type="GO" id="GO:0005737">
    <property type="term" value="C:cytoplasm"/>
    <property type="evidence" value="ECO:0007669"/>
    <property type="project" value="TreeGrafter"/>
</dbReference>
<evidence type="ECO:0000256" key="8">
    <source>
        <dbReference type="ARBA" id="ARBA00048679"/>
    </source>
</evidence>
<keyword evidence="3" id="KW-0808">Transferase</keyword>
<dbReference type="SUPFAM" id="SSF56112">
    <property type="entry name" value="Protein kinase-like (PK-like)"/>
    <property type="match status" value="1"/>
</dbReference>
<dbReference type="Proteomes" id="UP001306508">
    <property type="component" value="Unassembled WGS sequence"/>
</dbReference>
<protein>
    <recommendedName>
        <fullName evidence="1">non-specific serine/threonine protein kinase</fullName>
        <ecNumber evidence="1">2.7.11.1</ecNumber>
    </recommendedName>
</protein>
<evidence type="ECO:0000313" key="11">
    <source>
        <dbReference type="EMBL" id="KAK5782464.1"/>
    </source>
</evidence>
<dbReference type="Pfam" id="PF12330">
    <property type="entry name" value="Haspin_kinase"/>
    <property type="match status" value="1"/>
</dbReference>
<evidence type="ECO:0000256" key="1">
    <source>
        <dbReference type="ARBA" id="ARBA00012513"/>
    </source>
</evidence>